<evidence type="ECO:0000313" key="4">
    <source>
        <dbReference type="Proteomes" id="UP001642409"/>
    </source>
</evidence>
<dbReference type="Proteomes" id="UP001642409">
    <property type="component" value="Unassembled WGS sequence"/>
</dbReference>
<dbReference type="PANTHER" id="PTHR46599">
    <property type="entry name" value="PIGGYBAC TRANSPOSABLE ELEMENT-DERIVED PROTEIN 4"/>
    <property type="match status" value="1"/>
</dbReference>
<evidence type="ECO:0000313" key="2">
    <source>
        <dbReference type="EMBL" id="CAI9978511.1"/>
    </source>
</evidence>
<evidence type="ECO:0000259" key="1">
    <source>
        <dbReference type="Pfam" id="PF13843"/>
    </source>
</evidence>
<evidence type="ECO:0000313" key="3">
    <source>
        <dbReference type="EMBL" id="CAL6002422.1"/>
    </source>
</evidence>
<sequence length="508" mass="60220">MEAKQVDPDDPIQLAFQAFSEFFTPDIIARVIFCTENKMKDRYGGRETFTDGDFWSFILVLFSMMVSPRKTIAEYWSSNKMFSNDYIKQFMSREHFKQILNNLWFEEDVLTEEQEQLDPFLRPDDTGEVDLVDLQPQLTEEEFADGLKRMQWLLNEIQVRFRSIYATEILPTDPKLDFSLDETMVAYRGWTPIRMYLKDKPDPFGFLVRVIALACYRFIVEFELFVGIFKSKQENQLINLVLRLVSGIYIPPNRGKPVLFADSYYSTYDVLKRLGELNWNFVMTIQMNRFKDACTKLKEIGETHKIENPRNLNFQILEIQVKKTKTLRIAHSIYTQKQCEVKRYHKKPLTRPQVQHEYIKNYSVIDRLDQFMSGIAYPHKSKKWQTKIFIYCLHLCILNGFSLFKFRTKKLISIRGFVIYLIKAMEPKTNWAKNEEKIKKEVNDIITNHYLIPMRVFKPEQSDPRTGCTLCNGIARHRCSCNLGMCMTCYTRHCLEQQIRLSQKEVEK</sequence>
<dbReference type="EMBL" id="CATOUU010001185">
    <property type="protein sequence ID" value="CAI9978511.1"/>
    <property type="molecule type" value="Genomic_DNA"/>
</dbReference>
<dbReference type="Pfam" id="PF13843">
    <property type="entry name" value="DDE_Tnp_1_7"/>
    <property type="match status" value="1"/>
</dbReference>
<reference evidence="2" key="1">
    <citation type="submission" date="2023-06" db="EMBL/GenBank/DDBJ databases">
        <authorList>
            <person name="Kurt Z."/>
        </authorList>
    </citation>
    <scope>NUCLEOTIDE SEQUENCE</scope>
</reference>
<proteinExistence type="predicted"/>
<reference evidence="3 4" key="2">
    <citation type="submission" date="2024-07" db="EMBL/GenBank/DDBJ databases">
        <authorList>
            <person name="Akdeniz Z."/>
        </authorList>
    </citation>
    <scope>NUCLEOTIDE SEQUENCE [LARGE SCALE GENOMIC DNA]</scope>
</reference>
<comment type="caution">
    <text evidence="2">The sequence shown here is derived from an EMBL/GenBank/DDBJ whole genome shotgun (WGS) entry which is preliminary data.</text>
</comment>
<dbReference type="PANTHER" id="PTHR46599:SF3">
    <property type="entry name" value="PIGGYBAC TRANSPOSABLE ELEMENT-DERIVED PROTEIN 4"/>
    <property type="match status" value="1"/>
</dbReference>
<organism evidence="2">
    <name type="scientific">Hexamita inflata</name>
    <dbReference type="NCBI Taxonomy" id="28002"/>
    <lineage>
        <taxon>Eukaryota</taxon>
        <taxon>Metamonada</taxon>
        <taxon>Diplomonadida</taxon>
        <taxon>Hexamitidae</taxon>
        <taxon>Hexamitinae</taxon>
        <taxon>Hexamita</taxon>
    </lineage>
</organism>
<keyword evidence="4" id="KW-1185">Reference proteome</keyword>
<dbReference type="InterPro" id="IPR029526">
    <property type="entry name" value="PGBD"/>
</dbReference>
<accession>A0AA86RI78</accession>
<protein>
    <submittedName>
        <fullName evidence="2">Transposase IS4</fullName>
    </submittedName>
    <submittedName>
        <fullName evidence="3">Transposase_IS4</fullName>
    </submittedName>
</protein>
<feature type="domain" description="PiggyBac transposable element-derived protein" evidence="1">
    <location>
        <begin position="17"/>
        <end position="401"/>
    </location>
</feature>
<dbReference type="EMBL" id="CAXDID020000045">
    <property type="protein sequence ID" value="CAL6002422.1"/>
    <property type="molecule type" value="Genomic_DNA"/>
</dbReference>
<gene>
    <name evidence="3" type="ORF">HINF_LOCUS17914</name>
    <name evidence="2" type="ORF">HINF_LOCUS66156</name>
</gene>
<dbReference type="AlphaFoldDB" id="A0AA86RI78"/>
<name>A0AA86RI78_9EUKA</name>